<organism evidence="1 2">
    <name type="scientific">Tahibacter amnicola</name>
    <dbReference type="NCBI Taxonomy" id="2976241"/>
    <lineage>
        <taxon>Bacteria</taxon>
        <taxon>Pseudomonadati</taxon>
        <taxon>Pseudomonadota</taxon>
        <taxon>Gammaproteobacteria</taxon>
        <taxon>Lysobacterales</taxon>
        <taxon>Rhodanobacteraceae</taxon>
        <taxon>Tahibacter</taxon>
    </lineage>
</organism>
<dbReference type="RefSeq" id="WP_261695313.1">
    <property type="nucleotide sequence ID" value="NZ_CP104694.1"/>
</dbReference>
<proteinExistence type="predicted"/>
<dbReference type="EMBL" id="CP104694">
    <property type="protein sequence ID" value="UXI68353.1"/>
    <property type="molecule type" value="Genomic_DNA"/>
</dbReference>
<sequence>MSAKSSALRRDIPVAFEMYALLEHLLGRLPQRPVIAGEPLPLEPGIYLNTASRNVVALMLVEPGTLTHVALWASQSLSSDRVRAMGGVLALPFSVETHDGRVQLVPEWWVAFYLDGDPARGLPLLAMRAVLEDERFSDWVDVATRRLAAFGLPAPVTRGA</sequence>
<gene>
    <name evidence="1" type="ORF">N4264_01495</name>
</gene>
<evidence type="ECO:0000313" key="2">
    <source>
        <dbReference type="Proteomes" id="UP001064632"/>
    </source>
</evidence>
<evidence type="ECO:0008006" key="3">
    <source>
        <dbReference type="Google" id="ProtNLM"/>
    </source>
</evidence>
<name>A0ABY6BGC3_9GAMM</name>
<evidence type="ECO:0000313" key="1">
    <source>
        <dbReference type="EMBL" id="UXI68353.1"/>
    </source>
</evidence>
<dbReference type="Proteomes" id="UP001064632">
    <property type="component" value="Chromosome"/>
</dbReference>
<protein>
    <recommendedName>
        <fullName evidence="3">Tir chaperone family protein CesT</fullName>
    </recommendedName>
</protein>
<reference evidence="1" key="1">
    <citation type="submission" date="2022-09" db="EMBL/GenBank/DDBJ databases">
        <title>Tahibacter sp. nov., isolated from a fresh water.</title>
        <authorList>
            <person name="Baek J.H."/>
            <person name="Lee J.K."/>
            <person name="Kim J.M."/>
            <person name="Jeon C.O."/>
        </authorList>
    </citation>
    <scope>NUCLEOTIDE SEQUENCE</scope>
    <source>
        <strain evidence="1">W38</strain>
    </source>
</reference>
<accession>A0ABY6BGC3</accession>
<keyword evidence="2" id="KW-1185">Reference proteome</keyword>